<feature type="active site" description="Charge relay system; for autoendoproteolytic cleavage activity" evidence="12">
    <location>
        <position position="91"/>
    </location>
</feature>
<keyword evidence="7 12" id="KW-0865">Zymogen</keyword>
<evidence type="ECO:0000256" key="1">
    <source>
        <dbReference type="ARBA" id="ARBA00005189"/>
    </source>
</evidence>
<evidence type="ECO:0000256" key="12">
    <source>
        <dbReference type="HAMAP-Rule" id="MF_00662"/>
    </source>
</evidence>
<comment type="function">
    <text evidence="12">Catalyzes the formation of phosphatidylethanolamine (PtdEtn) from phosphatidylserine (PtdSer).</text>
</comment>
<keyword evidence="14" id="KW-1185">Reference proteome</keyword>
<keyword evidence="5 12" id="KW-0443">Lipid metabolism</keyword>
<dbReference type="NCBIfam" id="TIGR00163">
    <property type="entry name" value="PS_decarb"/>
    <property type="match status" value="1"/>
</dbReference>
<evidence type="ECO:0000313" key="13">
    <source>
        <dbReference type="EMBL" id="AKF05673.1"/>
    </source>
</evidence>
<proteinExistence type="inferred from homology"/>
<dbReference type="EMBL" id="CP011125">
    <property type="protein sequence ID" value="AKF05673.1"/>
    <property type="molecule type" value="Genomic_DNA"/>
</dbReference>
<feature type="chain" id="PRO_5023286258" description="Phosphatidylserine decarboxylase alpha chain" evidence="12">
    <location>
        <begin position="252"/>
        <end position="291"/>
    </location>
</feature>
<dbReference type="PANTHER" id="PTHR10067">
    <property type="entry name" value="PHOSPHATIDYLSERINE DECARBOXYLASE"/>
    <property type="match status" value="1"/>
</dbReference>
<keyword evidence="11 12" id="KW-0670">Pyruvate</keyword>
<dbReference type="HAMAP" id="MF_00662">
    <property type="entry name" value="PS_decarb_PSD_B_type1"/>
    <property type="match status" value="1"/>
</dbReference>
<dbReference type="RefSeq" id="WP_053232920.1">
    <property type="nucleotide sequence ID" value="NZ_CP011125.1"/>
</dbReference>
<accession>A0A0F6W2D3</accession>
<feature type="active site" description="Charge relay system; for autoendoproteolytic cleavage activity" evidence="12">
    <location>
        <position position="252"/>
    </location>
</feature>
<dbReference type="Pfam" id="PF02666">
    <property type="entry name" value="PS_Dcarbxylase"/>
    <property type="match status" value="1"/>
</dbReference>
<evidence type="ECO:0000256" key="7">
    <source>
        <dbReference type="ARBA" id="ARBA00023145"/>
    </source>
</evidence>
<feature type="modified residue" description="Pyruvic acid (Ser); by autocatalysis" evidence="12">
    <location>
        <position position="252"/>
    </location>
</feature>
<evidence type="ECO:0000256" key="5">
    <source>
        <dbReference type="ARBA" id="ARBA00023098"/>
    </source>
</evidence>
<dbReference type="STRING" id="927083.DB32_002822"/>
<dbReference type="GO" id="GO:0005886">
    <property type="term" value="C:plasma membrane"/>
    <property type="evidence" value="ECO:0007669"/>
    <property type="project" value="UniProtKB-SubCell"/>
</dbReference>
<comment type="similarity">
    <text evidence="12">Belongs to the phosphatidylserine decarboxylase family. PSD-B subfamily. Prokaryotic type I sub-subfamily.</text>
</comment>
<dbReference type="InterPro" id="IPR033177">
    <property type="entry name" value="PSD-B"/>
</dbReference>
<dbReference type="UniPathway" id="UPA00558">
    <property type="reaction ID" value="UER00616"/>
</dbReference>
<dbReference type="GO" id="GO:0004609">
    <property type="term" value="F:phosphatidylserine decarboxylase activity"/>
    <property type="evidence" value="ECO:0007669"/>
    <property type="project" value="UniProtKB-UniRule"/>
</dbReference>
<dbReference type="InterPro" id="IPR003817">
    <property type="entry name" value="PS_Dcarbxylase"/>
</dbReference>
<organism evidence="13 14">
    <name type="scientific">Sandaracinus amylolyticus</name>
    <dbReference type="NCBI Taxonomy" id="927083"/>
    <lineage>
        <taxon>Bacteria</taxon>
        <taxon>Pseudomonadati</taxon>
        <taxon>Myxococcota</taxon>
        <taxon>Polyangia</taxon>
        <taxon>Polyangiales</taxon>
        <taxon>Sandaracinaceae</taxon>
        <taxon>Sandaracinus</taxon>
    </lineage>
</organism>
<dbReference type="EC" id="4.1.1.65" evidence="12"/>
<evidence type="ECO:0000256" key="6">
    <source>
        <dbReference type="ARBA" id="ARBA00023136"/>
    </source>
</evidence>
<dbReference type="KEGG" id="samy:DB32_002822"/>
<evidence type="ECO:0000256" key="10">
    <source>
        <dbReference type="ARBA" id="ARBA00023264"/>
    </source>
</evidence>
<name>A0A0F6W2D3_9BACT</name>
<protein>
    <recommendedName>
        <fullName evidence="12">Phosphatidylserine decarboxylase proenzyme</fullName>
        <ecNumber evidence="12">4.1.1.65</ecNumber>
    </recommendedName>
    <component>
        <recommendedName>
            <fullName evidence="12">Phosphatidylserine decarboxylase alpha chain</fullName>
        </recommendedName>
    </component>
    <component>
        <recommendedName>
            <fullName evidence="12">Phosphatidylserine decarboxylase beta chain</fullName>
        </recommendedName>
    </component>
</protein>
<dbReference type="InterPro" id="IPR033178">
    <property type="entry name" value="PSD_type1_pro"/>
</dbReference>
<feature type="active site" description="Charge relay system; for autoendoproteolytic cleavage activity" evidence="12">
    <location>
        <position position="147"/>
    </location>
</feature>
<keyword evidence="4 12" id="KW-0210">Decarboxylase</keyword>
<keyword evidence="2 12" id="KW-1003">Cell membrane</keyword>
<feature type="active site" description="Schiff-base intermediate with substrate; via pyruvic acid; for decarboxylase activity" evidence="12">
    <location>
        <position position="252"/>
    </location>
</feature>
<comment type="subunit">
    <text evidence="12">Heterodimer of a large membrane-associated beta subunit and a small pyruvoyl-containing alpha subunit.</text>
</comment>
<evidence type="ECO:0000256" key="9">
    <source>
        <dbReference type="ARBA" id="ARBA00023239"/>
    </source>
</evidence>
<evidence type="ECO:0000256" key="8">
    <source>
        <dbReference type="ARBA" id="ARBA00023209"/>
    </source>
</evidence>
<comment type="cofactor">
    <cofactor evidence="12">
        <name>pyruvate</name>
        <dbReference type="ChEBI" id="CHEBI:15361"/>
    </cofactor>
    <text evidence="12">Binds 1 pyruvoyl group covalently per subunit.</text>
</comment>
<comment type="PTM">
    <text evidence="12">Is synthesized initially as an inactive proenzyme. Formation of the active enzyme involves a self-maturation process in which the active site pyruvoyl group is generated from an internal serine residue via an autocatalytic post-translational modification. Two non-identical subunits are generated from the proenzyme in this reaction, and the pyruvate is formed at the N-terminus of the alpha chain, which is derived from the carboxyl end of the proenzyme. The autoendoproteolytic cleavage occurs by a canonical serine protease mechanism, in which the side chain hydroxyl group of the serine supplies its oxygen atom to form the C-terminus of the beta chain, while the remainder of the serine residue undergoes an oxidative deamination to produce ammonia and the pyruvoyl prosthetic group on the alpha chain. During this reaction, the Ser that is part of the protease active site of the proenzyme becomes the pyruvoyl prosthetic group, which constitutes an essential element of the active site of the mature decarboxylase.</text>
</comment>
<comment type="catalytic activity">
    <reaction evidence="12">
        <text>a 1,2-diacyl-sn-glycero-3-phospho-L-serine + H(+) = a 1,2-diacyl-sn-glycero-3-phosphoethanolamine + CO2</text>
        <dbReference type="Rhea" id="RHEA:20828"/>
        <dbReference type="ChEBI" id="CHEBI:15378"/>
        <dbReference type="ChEBI" id="CHEBI:16526"/>
        <dbReference type="ChEBI" id="CHEBI:57262"/>
        <dbReference type="ChEBI" id="CHEBI:64612"/>
        <dbReference type="EC" id="4.1.1.65"/>
    </reaction>
</comment>
<keyword evidence="8 12" id="KW-0594">Phospholipid biosynthesis</keyword>
<comment type="pathway">
    <text evidence="12">Phospholipid metabolism; phosphatidylethanolamine biosynthesis; phosphatidylethanolamine from CDP-diacylglycerol: step 2/2.</text>
</comment>
<gene>
    <name evidence="12" type="primary">psd</name>
    <name evidence="13" type="ORF">DB32_002822</name>
</gene>
<evidence type="ECO:0000256" key="3">
    <source>
        <dbReference type="ARBA" id="ARBA00022516"/>
    </source>
</evidence>
<keyword evidence="6 12" id="KW-0472">Membrane</keyword>
<dbReference type="AlphaFoldDB" id="A0A0F6W2D3"/>
<comment type="subcellular location">
    <subcellularLocation>
        <location evidence="12">Cell membrane</location>
        <topology evidence="12">Peripheral membrane protein</topology>
    </subcellularLocation>
</comment>
<keyword evidence="9 12" id="KW-0456">Lyase</keyword>
<evidence type="ECO:0000313" key="14">
    <source>
        <dbReference type="Proteomes" id="UP000034883"/>
    </source>
</evidence>
<dbReference type="GO" id="GO:0006646">
    <property type="term" value="P:phosphatidylethanolamine biosynthetic process"/>
    <property type="evidence" value="ECO:0007669"/>
    <property type="project" value="UniProtKB-UniRule"/>
</dbReference>
<evidence type="ECO:0000256" key="2">
    <source>
        <dbReference type="ARBA" id="ARBA00022475"/>
    </source>
</evidence>
<comment type="pathway">
    <text evidence="1">Lipid metabolism.</text>
</comment>
<feature type="chain" id="PRO_5023286259" description="Phosphatidylserine decarboxylase beta chain" evidence="12">
    <location>
        <begin position="1"/>
        <end position="251"/>
    </location>
</feature>
<keyword evidence="10 12" id="KW-1208">Phospholipid metabolism</keyword>
<reference evidence="13 14" key="1">
    <citation type="submission" date="2015-03" db="EMBL/GenBank/DDBJ databases">
        <title>Genome assembly of Sandaracinus amylolyticus DSM 53668.</title>
        <authorList>
            <person name="Sharma G."/>
            <person name="Subramanian S."/>
        </authorList>
    </citation>
    <scope>NUCLEOTIDE SEQUENCE [LARGE SCALE GENOMIC DNA]</scope>
    <source>
        <strain evidence="13 14">DSM 53668</strain>
    </source>
</reference>
<keyword evidence="3 12" id="KW-0444">Lipid biosynthesis</keyword>
<dbReference type="PANTHER" id="PTHR10067:SF6">
    <property type="entry name" value="PHOSPHATIDYLSERINE DECARBOXYLASE PROENZYME, MITOCHONDRIAL"/>
    <property type="match status" value="1"/>
</dbReference>
<sequence length="291" mass="31602">MLASRIAAETLRFLPRKRISRVLGRMASAGVPLPLLQRAIELYVRAYAVDLSECDVPSGGWTSFNQFFTRPLRDGCRPIDPDPGAIVSPADGLVEDCGTIDARATFRVKGRPYDVGELLGDARDASRYEGGRFAIIYLSPRDYHRVHAAVEGPVRVVRHVGGTLFPVNKIGLEHVPGLFAKNERVAVFQESPLHGEIATILVGAIVVGSVTLTFDPAMRTNDGPPRGTVRYLPGREPTLGRGDELGAFQLGSTVIVLTTRRSDIELAVDPGTPVRMGQAIARRVRDGRNVS</sequence>
<dbReference type="Proteomes" id="UP000034883">
    <property type="component" value="Chromosome"/>
</dbReference>
<dbReference type="OrthoDB" id="9802030at2"/>
<feature type="site" description="Cleavage (non-hydrolytic); by autocatalysis" evidence="12">
    <location>
        <begin position="251"/>
        <end position="252"/>
    </location>
</feature>
<evidence type="ECO:0000256" key="4">
    <source>
        <dbReference type="ARBA" id="ARBA00022793"/>
    </source>
</evidence>
<evidence type="ECO:0000256" key="11">
    <source>
        <dbReference type="ARBA" id="ARBA00023317"/>
    </source>
</evidence>